<feature type="transmembrane region" description="Helical" evidence="1">
    <location>
        <begin position="678"/>
        <end position="705"/>
    </location>
</feature>
<feature type="transmembrane region" description="Helical" evidence="1">
    <location>
        <begin position="501"/>
        <end position="519"/>
    </location>
</feature>
<name>A0A7C4JIE1_9CREN</name>
<keyword evidence="1" id="KW-0472">Membrane</keyword>
<sequence>MKYLIKVDAFVGVYLVISIFILIASFLPILNDILALESWRGYGWDAYIYTNWVYEITYSDIFHGNEKPMIRLYPPYYFAKPVDLVEFNGYESRICDYNMIKDMINISIKTYNRNTLKVTYTYRDMDLVQEIIVLNNSVFVKYSASKVCNFRLSLLRWYYESVANITFVDMENYDMKFLGETSVITFTFKNEGESTSGVGIIEISKPIEVIIEKDLKGINKIWVLINNTSEVVFVVKGVLKEYSKSLSISNIFSYRSVRYILLATSLILIVVLYKPLRKKWEKLNNKTKLLLTTLIVRLVLAPFFMHLWDVNTIQVSMYQIMNKVNPYEYVYNMTQRLRSIGGLPINYEGFAYLPHALFIFFPFYFLYLALGAEPLPLRGVIDPIHVITFYFHPDIYIFLFIIKLPIIIVDVLVVTILYSYFNENAAKLYAFSPYVIFITSMWGMFDNIIALALLLTIVLLKKNKFASAGFMYGISLIKFYTIYMVFPLLYNVWKSNDLKSLAKFIAGVIISQIPTFYFLYRNPTAFISSTLLFHGLRPGGGINILNVLWNIKDLHFNIEVSNIATAISLIATLFLSVYIIIQRIDLEKAMISTSIIGILLGKITNEQYLLPIYTLLLSYSQQPYIREFAHKLSLGYLIFALLNTRGVYLCFPILALIGRAFEYNIHELIRQLFSNESYYYISNTVLFILGVKMFALEILLLLILLSYNNLSTFSRLLNEKNGVDKEKKRQ</sequence>
<dbReference type="EMBL" id="DTCK01000013">
    <property type="protein sequence ID" value="HGQ35573.1"/>
    <property type="molecule type" value="Genomic_DNA"/>
</dbReference>
<feature type="transmembrane region" description="Helical" evidence="1">
    <location>
        <begin position="352"/>
        <end position="370"/>
    </location>
</feature>
<evidence type="ECO:0000313" key="2">
    <source>
        <dbReference type="EMBL" id="HGQ35573.1"/>
    </source>
</evidence>
<reference evidence="3" key="1">
    <citation type="journal article" date="2020" name="mSystems">
        <title>Genome- and Community-Level Interaction Insights into Carbon Utilization and Element Cycling Functions of Hydrothermarchaeota in Hydrothermal Sediment.</title>
        <authorList>
            <person name="Zhou Z."/>
            <person name="Liu Y."/>
            <person name="Xu W."/>
            <person name="Pan J."/>
            <person name="Luo Z.H."/>
            <person name="Li M."/>
        </authorList>
    </citation>
    <scope>NUCLEOTIDE SEQUENCE [LARGE SCALE GENOMIC DNA]</scope>
    <source>
        <strain evidence="3">SpSt-637</strain>
        <strain evidence="2">SpSt-667</strain>
    </source>
</reference>
<feature type="transmembrane region" description="Helical" evidence="1">
    <location>
        <begin position="531"/>
        <end position="551"/>
    </location>
</feature>
<feature type="transmembrane region" description="Helical" evidence="1">
    <location>
        <begin position="433"/>
        <end position="458"/>
    </location>
</feature>
<gene>
    <name evidence="3" type="ORF">ENU08_00585</name>
    <name evidence="2" type="ORF">ENU41_02710</name>
</gene>
<feature type="transmembrane region" description="Helical" evidence="1">
    <location>
        <begin position="259"/>
        <end position="276"/>
    </location>
</feature>
<keyword evidence="1" id="KW-1133">Transmembrane helix</keyword>
<proteinExistence type="predicted"/>
<evidence type="ECO:0008006" key="4">
    <source>
        <dbReference type="Google" id="ProtNLM"/>
    </source>
</evidence>
<comment type="caution">
    <text evidence="3">The sequence shown here is derived from an EMBL/GenBank/DDBJ whole genome shotgun (WGS) entry which is preliminary data.</text>
</comment>
<accession>A0A7C4JIE1</accession>
<feature type="transmembrane region" description="Helical" evidence="1">
    <location>
        <begin position="288"/>
        <end position="308"/>
    </location>
</feature>
<evidence type="ECO:0000256" key="1">
    <source>
        <dbReference type="SAM" id="Phobius"/>
    </source>
</evidence>
<feature type="transmembrane region" description="Helical" evidence="1">
    <location>
        <begin position="395"/>
        <end position="421"/>
    </location>
</feature>
<feature type="transmembrane region" description="Helical" evidence="1">
    <location>
        <begin position="12"/>
        <end position="30"/>
    </location>
</feature>
<organism evidence="3">
    <name type="scientific">Ignisphaera aggregans</name>
    <dbReference type="NCBI Taxonomy" id="334771"/>
    <lineage>
        <taxon>Archaea</taxon>
        <taxon>Thermoproteota</taxon>
        <taxon>Thermoprotei</taxon>
        <taxon>Desulfurococcales</taxon>
        <taxon>Desulfurococcaceae</taxon>
        <taxon>Ignisphaera</taxon>
    </lineage>
</organism>
<feature type="transmembrane region" description="Helical" evidence="1">
    <location>
        <begin position="634"/>
        <end position="658"/>
    </location>
</feature>
<feature type="transmembrane region" description="Helical" evidence="1">
    <location>
        <begin position="470"/>
        <end position="489"/>
    </location>
</feature>
<keyword evidence="1" id="KW-0812">Transmembrane</keyword>
<dbReference type="AlphaFoldDB" id="A0A7C4JIE1"/>
<evidence type="ECO:0000313" key="3">
    <source>
        <dbReference type="EMBL" id="HGQ63734.1"/>
    </source>
</evidence>
<dbReference type="EMBL" id="DTBD01000005">
    <property type="protein sequence ID" value="HGQ63734.1"/>
    <property type="molecule type" value="Genomic_DNA"/>
</dbReference>
<protein>
    <recommendedName>
        <fullName evidence="4">DUF2029 domain-containing protein</fullName>
    </recommendedName>
</protein>
<feature type="transmembrane region" description="Helical" evidence="1">
    <location>
        <begin position="563"/>
        <end position="581"/>
    </location>
</feature>